<name>A0A8J2KVD6_9HEXA</name>
<dbReference type="EMBL" id="CAJVCH010242735">
    <property type="protein sequence ID" value="CAG7733090.1"/>
    <property type="molecule type" value="Genomic_DNA"/>
</dbReference>
<keyword evidence="4" id="KW-1185">Reference proteome</keyword>
<organism evidence="3 4">
    <name type="scientific">Allacma fusca</name>
    <dbReference type="NCBI Taxonomy" id="39272"/>
    <lineage>
        <taxon>Eukaryota</taxon>
        <taxon>Metazoa</taxon>
        <taxon>Ecdysozoa</taxon>
        <taxon>Arthropoda</taxon>
        <taxon>Hexapoda</taxon>
        <taxon>Collembola</taxon>
        <taxon>Symphypleona</taxon>
        <taxon>Sminthuridae</taxon>
        <taxon>Allacma</taxon>
    </lineage>
</organism>
<dbReference type="Proteomes" id="UP000708208">
    <property type="component" value="Unassembled WGS sequence"/>
</dbReference>
<evidence type="ECO:0000256" key="1">
    <source>
        <dbReference type="SAM" id="MobiDB-lite"/>
    </source>
</evidence>
<keyword evidence="2" id="KW-0472">Membrane</keyword>
<proteinExistence type="predicted"/>
<sequence>MTPYFAVLIGVVATLILVAVVIVIVLRSRGHTGEDKRLPKNNGLKPAEHDKSSVPLKKSIDELLDGDDKNPDVVPHSSGALFLLSPANLSGFHK</sequence>
<gene>
    <name evidence="3" type="ORF">AFUS01_LOCUS21558</name>
</gene>
<evidence type="ECO:0000313" key="4">
    <source>
        <dbReference type="Proteomes" id="UP000708208"/>
    </source>
</evidence>
<feature type="non-terminal residue" evidence="3">
    <location>
        <position position="94"/>
    </location>
</feature>
<dbReference type="AlphaFoldDB" id="A0A8J2KVD6"/>
<protein>
    <submittedName>
        <fullName evidence="3">Uncharacterized protein</fullName>
    </submittedName>
</protein>
<accession>A0A8J2KVD6</accession>
<feature type="transmembrane region" description="Helical" evidence="2">
    <location>
        <begin position="6"/>
        <end position="26"/>
    </location>
</feature>
<evidence type="ECO:0000313" key="3">
    <source>
        <dbReference type="EMBL" id="CAG7733090.1"/>
    </source>
</evidence>
<feature type="compositionally biased region" description="Basic and acidic residues" evidence="1">
    <location>
        <begin position="46"/>
        <end position="55"/>
    </location>
</feature>
<reference evidence="3" key="1">
    <citation type="submission" date="2021-06" db="EMBL/GenBank/DDBJ databases">
        <authorList>
            <person name="Hodson N. C."/>
            <person name="Mongue J. A."/>
            <person name="Jaron S. K."/>
        </authorList>
    </citation>
    <scope>NUCLEOTIDE SEQUENCE</scope>
</reference>
<feature type="region of interest" description="Disordered" evidence="1">
    <location>
        <begin position="32"/>
        <end position="55"/>
    </location>
</feature>
<keyword evidence="2" id="KW-0812">Transmembrane</keyword>
<evidence type="ECO:0000256" key="2">
    <source>
        <dbReference type="SAM" id="Phobius"/>
    </source>
</evidence>
<keyword evidence="2" id="KW-1133">Transmembrane helix</keyword>
<comment type="caution">
    <text evidence="3">The sequence shown here is derived from an EMBL/GenBank/DDBJ whole genome shotgun (WGS) entry which is preliminary data.</text>
</comment>